<accession>T2JHI9</accession>
<keyword evidence="1" id="KW-0560">Oxidoreductase</keyword>
<reference evidence="1 2" key="2">
    <citation type="submission" date="2013-09" db="EMBL/GenBank/DDBJ databases">
        <title>Whole genome comparison of six Crocosphaera watsonii strains with differing phenotypes.</title>
        <authorList>
            <person name="Bench S.R."/>
            <person name="Heller P."/>
            <person name="Frank I."/>
            <person name="Arciniega M."/>
            <person name="Shilova I.N."/>
            <person name="Zehr J.P."/>
        </authorList>
    </citation>
    <scope>NUCLEOTIDE SEQUENCE [LARGE SCALE GENOMIC DNA]</scope>
    <source>
        <strain evidence="1 2">WH 0401</strain>
    </source>
</reference>
<name>T2JHI9_CROWT</name>
<evidence type="ECO:0000313" key="2">
    <source>
        <dbReference type="Proteomes" id="UP000018198"/>
    </source>
</evidence>
<reference evidence="1 2" key="1">
    <citation type="submission" date="2013-01" db="EMBL/GenBank/DDBJ databases">
        <authorList>
            <person name="Bench S."/>
        </authorList>
    </citation>
    <scope>NUCLEOTIDE SEQUENCE [LARGE SCALE GENOMIC DNA]</scope>
    <source>
        <strain evidence="1 2">WH 0401</strain>
    </source>
</reference>
<dbReference type="EC" id="1.1.1.205" evidence="1"/>
<evidence type="ECO:0000313" key="1">
    <source>
        <dbReference type="EMBL" id="CCQ64529.1"/>
    </source>
</evidence>
<dbReference type="GO" id="GO:0003938">
    <property type="term" value="F:IMP dehydrogenase activity"/>
    <property type="evidence" value="ECO:0007669"/>
    <property type="project" value="UniProtKB-EC"/>
</dbReference>
<dbReference type="EMBL" id="CAQM01000904">
    <property type="protein sequence ID" value="CCQ64529.1"/>
    <property type="molecule type" value="Genomic_DNA"/>
</dbReference>
<protein>
    <submittedName>
        <fullName evidence="1">Inosine-5'-monophosphate dehydrogenase</fullName>
        <ecNumber evidence="1">1.1.1.205</ecNumber>
    </submittedName>
</protein>
<dbReference type="AlphaFoldDB" id="T2JHI9"/>
<proteinExistence type="predicted"/>
<dbReference type="Proteomes" id="UP000018198">
    <property type="component" value="Unassembled WGS sequence"/>
</dbReference>
<sequence>MKPLGRFFQVTETIDVNKYFLDIDKVQKYPITFVSKIQIETPEKN</sequence>
<comment type="caution">
    <text evidence="1">The sequence shown here is derived from an EMBL/GenBank/DDBJ whole genome shotgun (WGS) entry which is preliminary data.</text>
</comment>
<organism evidence="1 2">
    <name type="scientific">Crocosphaera watsonii WH 0401</name>
    <dbReference type="NCBI Taxonomy" id="555881"/>
    <lineage>
        <taxon>Bacteria</taxon>
        <taxon>Bacillati</taxon>
        <taxon>Cyanobacteriota</taxon>
        <taxon>Cyanophyceae</taxon>
        <taxon>Oscillatoriophycideae</taxon>
        <taxon>Chroococcales</taxon>
        <taxon>Aphanothecaceae</taxon>
        <taxon>Crocosphaera</taxon>
    </lineage>
</organism>
<gene>
    <name evidence="1" type="ORF">CWATWH0401_2273</name>
</gene>